<accession>A0A7J4XGH1</accession>
<dbReference type="SUPFAM" id="SSF56059">
    <property type="entry name" value="Glutathione synthetase ATP-binding domain-like"/>
    <property type="match status" value="1"/>
</dbReference>
<evidence type="ECO:0000313" key="2">
    <source>
        <dbReference type="Proteomes" id="UP000422221"/>
    </source>
</evidence>
<comment type="caution">
    <text evidence="1">The sequence shown here is derived from an EMBL/GenBank/DDBJ whole genome shotgun (WGS) entry which is preliminary data.</text>
</comment>
<dbReference type="Gene3D" id="3.30.470.20">
    <property type="entry name" value="ATP-grasp fold, B domain"/>
    <property type="match status" value="1"/>
</dbReference>
<evidence type="ECO:0000313" key="1">
    <source>
        <dbReference type="EMBL" id="KAA3762342.1"/>
    </source>
</evidence>
<sequence>MKSYTFAGIQRYSLFSPNHVGNDAAIFSAVAQYLEENGHRVNLYTEQEFLTNPLNEKFVFTMMRSKAAVRNLQKVERKGVVAVNSAFGIENCTREQMTALLLKHQVPHPESLIWDVHEELPVSLIESEFEPCWVKRADFHAIHKEDVTYIRTCSELREVMAEYALRGIERVVINKHLAGDLIKFYGVSGTGFFYWFYPLEGHHSKFGLEAINGAPKGISFSEDALRHICDEAAKVLQVDVYGGDCIVSPDGSIRIIDFNDWPSFAPCRKEAAIAIGQAVLQKTKNADL</sequence>
<protein>
    <recommendedName>
        <fullName evidence="3">ATP-grasp domain-containing protein</fullName>
    </recommendedName>
</protein>
<dbReference type="AlphaFoldDB" id="A0A7J4XGH1"/>
<gene>
    <name evidence="1" type="ORF">F3F73_14690</name>
</gene>
<dbReference type="EMBL" id="VWMK01000015">
    <property type="protein sequence ID" value="KAA3762342.1"/>
    <property type="molecule type" value="Genomic_DNA"/>
</dbReference>
<proteinExistence type="predicted"/>
<dbReference type="RefSeq" id="WP_021936404.1">
    <property type="nucleotide sequence ID" value="NZ_CP072243.1"/>
</dbReference>
<evidence type="ECO:0008006" key="3">
    <source>
        <dbReference type="Google" id="ProtNLM"/>
    </source>
</evidence>
<reference evidence="1 2" key="1">
    <citation type="journal article" date="2019" name="Nat. Med.">
        <title>A library of human gut bacterial isolates paired with longitudinal multiomics data enables mechanistic microbiome research.</title>
        <authorList>
            <person name="Poyet M."/>
            <person name="Groussin M."/>
            <person name="Gibbons S.M."/>
            <person name="Avila-Pacheco J."/>
            <person name="Jiang X."/>
            <person name="Kearney S.M."/>
            <person name="Perrotta A.R."/>
            <person name="Berdy B."/>
            <person name="Zhao S."/>
            <person name="Lieberman T.D."/>
            <person name="Swanson P.K."/>
            <person name="Smith M."/>
            <person name="Roesemann S."/>
            <person name="Alexander J.E."/>
            <person name="Rich S.A."/>
            <person name="Livny J."/>
            <person name="Vlamakis H."/>
            <person name="Clish C."/>
            <person name="Bullock K."/>
            <person name="Deik A."/>
            <person name="Scott J."/>
            <person name="Pierce K.A."/>
            <person name="Xavier R.J."/>
            <person name="Alm E.J."/>
        </authorList>
    </citation>
    <scope>NUCLEOTIDE SEQUENCE [LARGE SCALE GENOMIC DNA]</scope>
    <source>
        <strain evidence="1 2">BIOML-A10</strain>
    </source>
</reference>
<name>A0A7J4XGH1_9BACE</name>
<dbReference type="Proteomes" id="UP000422221">
    <property type="component" value="Unassembled WGS sequence"/>
</dbReference>
<organism evidence="1 2">
    <name type="scientific">Bacteroides salyersiae</name>
    <dbReference type="NCBI Taxonomy" id="291644"/>
    <lineage>
        <taxon>Bacteria</taxon>
        <taxon>Pseudomonadati</taxon>
        <taxon>Bacteroidota</taxon>
        <taxon>Bacteroidia</taxon>
        <taxon>Bacteroidales</taxon>
        <taxon>Bacteroidaceae</taxon>
        <taxon>Bacteroides</taxon>
    </lineage>
</organism>